<dbReference type="AlphaFoldDB" id="A0A2A3YHR3"/>
<dbReference type="GeneID" id="95328436"/>
<feature type="domain" description="Signal transduction histidine kinase subgroup 3 dimerisation and phosphoacceptor" evidence="5">
    <location>
        <begin position="190"/>
        <end position="256"/>
    </location>
</feature>
<keyword evidence="4" id="KW-0812">Transmembrane</keyword>
<dbReference type="GO" id="GO:0000155">
    <property type="term" value="F:phosphorelay sensor kinase activity"/>
    <property type="evidence" value="ECO:0007669"/>
    <property type="project" value="InterPro"/>
</dbReference>
<dbReference type="EMBL" id="NRGR01000020">
    <property type="protein sequence ID" value="PCC38834.1"/>
    <property type="molecule type" value="Genomic_DNA"/>
</dbReference>
<sequence length="377" mass="40533">MADKLDVNVSLDAYRRLTRWAYVVTAALFGVIGTAATALTSGLHLGALATATAAGLLTCVNGARWPRHLRFGLLKITAVIGVLGWGVAVWIGASPAVGFALFLPLAYAIATRRPWWPWATLATAAIVLAPVIAGVSGRLDGERWLTDQVAAVLFLCAEVIVFLSLELGWVVFARMDAHRANENELAVTRERLRFANDLHDVQGHTLVAIKLKAELARRSLDRAPNTTRHELADIEALVADVSAQTRQIANVYRTVTLATELANVKQLLTTTGIVTTIDPVPTMLGDWEPLVATAVREGVSNILRHSAASTVSIRFAPDTVTISNDGVRAKRSTAADGGNGLVSLQTRFAEHGGSLDWRHHGDTFTVTARYAARGEAR</sequence>
<evidence type="ECO:0000256" key="2">
    <source>
        <dbReference type="ARBA" id="ARBA00022777"/>
    </source>
</evidence>
<feature type="transmembrane region" description="Helical" evidence="4">
    <location>
        <begin position="45"/>
        <end position="64"/>
    </location>
</feature>
<dbReference type="Proteomes" id="UP000218598">
    <property type="component" value="Unassembled WGS sequence"/>
</dbReference>
<keyword evidence="4" id="KW-0472">Membrane</keyword>
<reference evidence="6 7" key="1">
    <citation type="journal article" date="2017" name="Elife">
        <title>Extensive horizontal gene transfer in cheese-associated bacteria.</title>
        <authorList>
            <person name="Bonham K.S."/>
            <person name="Wolfe B.E."/>
            <person name="Dutton R.J."/>
        </authorList>
    </citation>
    <scope>NUCLEOTIDE SEQUENCE [LARGE SCALE GENOMIC DNA]</scope>
    <source>
        <strain evidence="6 7">341_9</strain>
    </source>
</reference>
<gene>
    <name evidence="6" type="ORF">CIK66_13010</name>
</gene>
<evidence type="ECO:0000256" key="4">
    <source>
        <dbReference type="SAM" id="Phobius"/>
    </source>
</evidence>
<name>A0A2A3YHR3_9MICO</name>
<dbReference type="Gene3D" id="1.20.5.1930">
    <property type="match status" value="1"/>
</dbReference>
<accession>A0A2A3YHR3</accession>
<evidence type="ECO:0000256" key="3">
    <source>
        <dbReference type="ARBA" id="ARBA00023012"/>
    </source>
</evidence>
<proteinExistence type="predicted"/>
<feature type="transmembrane region" description="Helical" evidence="4">
    <location>
        <begin position="20"/>
        <end position="39"/>
    </location>
</feature>
<comment type="caution">
    <text evidence="6">The sequence shown here is derived from an EMBL/GenBank/DDBJ whole genome shotgun (WGS) entry which is preliminary data.</text>
</comment>
<dbReference type="Gene3D" id="3.30.565.10">
    <property type="entry name" value="Histidine kinase-like ATPase, C-terminal domain"/>
    <property type="match status" value="1"/>
</dbReference>
<feature type="transmembrane region" description="Helical" evidence="4">
    <location>
        <begin position="149"/>
        <end position="172"/>
    </location>
</feature>
<keyword evidence="2" id="KW-0418">Kinase</keyword>
<dbReference type="InterPro" id="IPR011712">
    <property type="entry name" value="Sig_transdc_His_kin_sub3_dim/P"/>
</dbReference>
<dbReference type="PANTHER" id="PTHR24421">
    <property type="entry name" value="NITRATE/NITRITE SENSOR PROTEIN NARX-RELATED"/>
    <property type="match status" value="1"/>
</dbReference>
<keyword evidence="7" id="KW-1185">Reference proteome</keyword>
<evidence type="ECO:0000259" key="5">
    <source>
        <dbReference type="Pfam" id="PF07730"/>
    </source>
</evidence>
<evidence type="ECO:0000313" key="7">
    <source>
        <dbReference type="Proteomes" id="UP000218598"/>
    </source>
</evidence>
<keyword evidence="3" id="KW-0902">Two-component regulatory system</keyword>
<evidence type="ECO:0000256" key="1">
    <source>
        <dbReference type="ARBA" id="ARBA00022679"/>
    </source>
</evidence>
<dbReference type="Pfam" id="PF07730">
    <property type="entry name" value="HisKA_3"/>
    <property type="match status" value="1"/>
</dbReference>
<dbReference type="InterPro" id="IPR050482">
    <property type="entry name" value="Sensor_HK_TwoCompSys"/>
</dbReference>
<evidence type="ECO:0000313" key="6">
    <source>
        <dbReference type="EMBL" id="PCC38834.1"/>
    </source>
</evidence>
<feature type="transmembrane region" description="Helical" evidence="4">
    <location>
        <begin position="76"/>
        <end position="109"/>
    </location>
</feature>
<dbReference type="GO" id="GO:0016020">
    <property type="term" value="C:membrane"/>
    <property type="evidence" value="ECO:0007669"/>
    <property type="project" value="InterPro"/>
</dbReference>
<dbReference type="RefSeq" id="WP_096166280.1">
    <property type="nucleotide sequence ID" value="NZ_BAAAIQ010000005.1"/>
</dbReference>
<dbReference type="GO" id="GO:0046983">
    <property type="term" value="F:protein dimerization activity"/>
    <property type="evidence" value="ECO:0007669"/>
    <property type="project" value="InterPro"/>
</dbReference>
<keyword evidence="1" id="KW-0808">Transferase</keyword>
<feature type="transmembrane region" description="Helical" evidence="4">
    <location>
        <begin position="115"/>
        <end position="137"/>
    </location>
</feature>
<keyword evidence="4" id="KW-1133">Transmembrane helix</keyword>
<dbReference type="OrthoDB" id="5241784at2"/>
<protein>
    <recommendedName>
        <fullName evidence="5">Signal transduction histidine kinase subgroup 3 dimerisation and phosphoacceptor domain-containing protein</fullName>
    </recommendedName>
</protein>
<dbReference type="InterPro" id="IPR036890">
    <property type="entry name" value="HATPase_C_sf"/>
</dbReference>
<organism evidence="6 7">
    <name type="scientific">Brachybacterium alimentarium</name>
    <dbReference type="NCBI Taxonomy" id="47845"/>
    <lineage>
        <taxon>Bacteria</taxon>
        <taxon>Bacillati</taxon>
        <taxon>Actinomycetota</taxon>
        <taxon>Actinomycetes</taxon>
        <taxon>Micrococcales</taxon>
        <taxon>Dermabacteraceae</taxon>
        <taxon>Brachybacterium</taxon>
    </lineage>
</organism>
<dbReference type="PANTHER" id="PTHR24421:SF63">
    <property type="entry name" value="SENSOR HISTIDINE KINASE DESK"/>
    <property type="match status" value="1"/>
</dbReference>